<dbReference type="Pfam" id="PF03087">
    <property type="entry name" value="BPS1"/>
    <property type="match status" value="1"/>
</dbReference>
<evidence type="ECO:0008006" key="3">
    <source>
        <dbReference type="Google" id="ProtNLM"/>
    </source>
</evidence>
<keyword evidence="2" id="KW-1185">Reference proteome</keyword>
<dbReference type="Proteomes" id="UP001396334">
    <property type="component" value="Unassembled WGS sequence"/>
</dbReference>
<reference evidence="1 2" key="1">
    <citation type="journal article" date="2024" name="G3 (Bethesda)">
        <title>Genome assembly of Hibiscus sabdariffa L. provides insights into metabolisms of medicinal natural products.</title>
        <authorList>
            <person name="Kim T."/>
        </authorList>
    </citation>
    <scope>NUCLEOTIDE SEQUENCE [LARGE SCALE GENOMIC DNA]</scope>
    <source>
        <strain evidence="1">TK-2024</strain>
        <tissue evidence="1">Old leaves</tissue>
    </source>
</reference>
<gene>
    <name evidence="1" type="ORF">V6N11_040385</name>
</gene>
<comment type="caution">
    <text evidence="1">The sequence shown here is derived from an EMBL/GenBank/DDBJ whole genome shotgun (WGS) entry which is preliminary data.</text>
</comment>
<protein>
    <recommendedName>
        <fullName evidence="3">DUF241 domain protein</fullName>
    </recommendedName>
</protein>
<sequence>MAAFSSKSMKKHSVRSVSFPSRSHPTTIRLEEELNKRRCWQGASSSNADTLCTGLFGLAELYICIEDLLNLPLTRQALAQHHNQDWENALLDCSLKHLDLCGNTRDTVLSMKQSARELQSALRRSKAGELRIESSISGYITSRKNMKREIANSLASLKQTDDIFRDFPELEQNRHLFAVAALLKEASLITASIFHTVLSFLSPSTLKPKPSKWSLVSKLVRKGSAACEDEQKMNELDRVDVTISNLLLQGSKEESEEKKIQSALLNLESLDAVFESFEDGLECLFRSLLHTRTLLEQHLYILLSSITDVAIETLGLSSEWCTSCTRGS</sequence>
<dbReference type="EMBL" id="JBBPBN010000022">
    <property type="protein sequence ID" value="KAK9012327.1"/>
    <property type="molecule type" value="Genomic_DNA"/>
</dbReference>
<dbReference type="InterPro" id="IPR004320">
    <property type="entry name" value="BPS1_pln"/>
</dbReference>
<organism evidence="1 2">
    <name type="scientific">Hibiscus sabdariffa</name>
    <name type="common">roselle</name>
    <dbReference type="NCBI Taxonomy" id="183260"/>
    <lineage>
        <taxon>Eukaryota</taxon>
        <taxon>Viridiplantae</taxon>
        <taxon>Streptophyta</taxon>
        <taxon>Embryophyta</taxon>
        <taxon>Tracheophyta</taxon>
        <taxon>Spermatophyta</taxon>
        <taxon>Magnoliopsida</taxon>
        <taxon>eudicotyledons</taxon>
        <taxon>Gunneridae</taxon>
        <taxon>Pentapetalae</taxon>
        <taxon>rosids</taxon>
        <taxon>malvids</taxon>
        <taxon>Malvales</taxon>
        <taxon>Malvaceae</taxon>
        <taxon>Malvoideae</taxon>
        <taxon>Hibiscus</taxon>
    </lineage>
</organism>
<accession>A0ABR2RHA7</accession>
<evidence type="ECO:0000313" key="2">
    <source>
        <dbReference type="Proteomes" id="UP001396334"/>
    </source>
</evidence>
<dbReference type="PANTHER" id="PTHR33070">
    <property type="entry name" value="OS06G0725500 PROTEIN"/>
    <property type="match status" value="1"/>
</dbReference>
<proteinExistence type="predicted"/>
<name>A0ABR2RHA7_9ROSI</name>
<dbReference type="PANTHER" id="PTHR33070:SF116">
    <property type="entry name" value="DUF241 DOMAIN PROTEIN"/>
    <property type="match status" value="1"/>
</dbReference>
<evidence type="ECO:0000313" key="1">
    <source>
        <dbReference type="EMBL" id="KAK9012327.1"/>
    </source>
</evidence>